<reference evidence="10" key="2">
    <citation type="submission" date="2015-03" db="EMBL/GenBank/DDBJ databases">
        <title>Genome sequence of Paenibacillus beijingensis strain DSM 24997T.</title>
        <authorList>
            <person name="Kwak Y."/>
            <person name="Shin J.-H."/>
        </authorList>
    </citation>
    <scope>NUCLEOTIDE SEQUENCE [LARGE SCALE GENOMIC DNA]</scope>
    <source>
        <strain evidence="10">DSM 24997</strain>
    </source>
</reference>
<dbReference type="Gene3D" id="1.10.3720.10">
    <property type="entry name" value="MetI-like"/>
    <property type="match status" value="1"/>
</dbReference>
<dbReference type="KEGG" id="pbj:VN24_16495"/>
<gene>
    <name evidence="9" type="ORF">VN24_16495</name>
</gene>
<sequence length="275" mass="30475">MNQKTTVWLSVSYILLILIVVFSVYPAIWVVMSSFRTGDSLYSDSLLPTTFTLEHYKTLFTKYQFDLWYMNTLKIAVSSMILGTILTLLTGYAFSMFRFYGRKSLMNTLLVLGLFPGFMSMIAIFILLNQMNLLNTHTAVVITYASGAPMGFLFCKSFFDTIPKSLTEAAHIDGAGHNTIFFRIVMPLSTPLIVLLALGSFAGAFTDFIFAKLVLKTPEKKTLAVGLFDMINGQQATSFTTFAAGSVLIALPITVLFILLQRFLVEGMTVGAEKG</sequence>
<keyword evidence="4 7" id="KW-0812">Transmembrane</keyword>
<dbReference type="PROSITE" id="PS50928">
    <property type="entry name" value="ABC_TM1"/>
    <property type="match status" value="1"/>
</dbReference>
<dbReference type="PATRIC" id="fig|1126833.4.peg.3614"/>
<feature type="transmembrane region" description="Helical" evidence="7">
    <location>
        <begin position="109"/>
        <end position="128"/>
    </location>
</feature>
<dbReference type="SUPFAM" id="SSF161098">
    <property type="entry name" value="MetI-like"/>
    <property type="match status" value="1"/>
</dbReference>
<keyword evidence="6 7" id="KW-0472">Membrane</keyword>
<dbReference type="InterPro" id="IPR035906">
    <property type="entry name" value="MetI-like_sf"/>
</dbReference>
<feature type="transmembrane region" description="Helical" evidence="7">
    <location>
        <begin position="235"/>
        <end position="260"/>
    </location>
</feature>
<dbReference type="InterPro" id="IPR000515">
    <property type="entry name" value="MetI-like"/>
</dbReference>
<evidence type="ECO:0000259" key="8">
    <source>
        <dbReference type="PROSITE" id="PS50928"/>
    </source>
</evidence>
<dbReference type="EMBL" id="CP011058">
    <property type="protein sequence ID" value="AJY75863.1"/>
    <property type="molecule type" value="Genomic_DNA"/>
</dbReference>
<feature type="transmembrane region" description="Helical" evidence="7">
    <location>
        <begin position="75"/>
        <end position="97"/>
    </location>
</feature>
<evidence type="ECO:0000313" key="10">
    <source>
        <dbReference type="Proteomes" id="UP000032633"/>
    </source>
</evidence>
<dbReference type="PANTHER" id="PTHR32243:SF34">
    <property type="entry name" value="GALACTOOLIGOSACCHARIDES TRANSPORT SYSTEM PERMEASE PROTEIN GANQ"/>
    <property type="match status" value="1"/>
</dbReference>
<reference evidence="9 10" key="1">
    <citation type="journal article" date="2015" name="J. Biotechnol.">
        <title>Complete genome sequence of Paenibacillus beijingensis 7188(T) (=DSM 24997(T)), a novel rhizobacterium from jujube garden soil.</title>
        <authorList>
            <person name="Kwak Y."/>
            <person name="Shin J.H."/>
        </authorList>
    </citation>
    <scope>NUCLEOTIDE SEQUENCE [LARGE SCALE GENOMIC DNA]</scope>
    <source>
        <strain evidence="9 10">DSM 24997</strain>
    </source>
</reference>
<dbReference type="RefSeq" id="WP_045671291.1">
    <property type="nucleotide sequence ID" value="NZ_CP011058.1"/>
</dbReference>
<keyword evidence="5 7" id="KW-1133">Transmembrane helix</keyword>
<dbReference type="Proteomes" id="UP000032633">
    <property type="component" value="Chromosome"/>
</dbReference>
<dbReference type="PANTHER" id="PTHR32243">
    <property type="entry name" value="MALTOSE TRANSPORT SYSTEM PERMEASE-RELATED"/>
    <property type="match status" value="1"/>
</dbReference>
<evidence type="ECO:0000256" key="1">
    <source>
        <dbReference type="ARBA" id="ARBA00004651"/>
    </source>
</evidence>
<keyword evidence="2 7" id="KW-0813">Transport</keyword>
<dbReference type="GO" id="GO:0042956">
    <property type="term" value="P:maltodextrin transmembrane transport"/>
    <property type="evidence" value="ECO:0007669"/>
    <property type="project" value="TreeGrafter"/>
</dbReference>
<dbReference type="InterPro" id="IPR050901">
    <property type="entry name" value="BP-dep_ABC_trans_perm"/>
</dbReference>
<feature type="transmembrane region" description="Helical" evidence="7">
    <location>
        <begin position="134"/>
        <end position="155"/>
    </location>
</feature>
<dbReference type="GO" id="GO:0015423">
    <property type="term" value="F:ABC-type maltose transporter activity"/>
    <property type="evidence" value="ECO:0007669"/>
    <property type="project" value="TreeGrafter"/>
</dbReference>
<comment type="subcellular location">
    <subcellularLocation>
        <location evidence="1 7">Cell membrane</location>
        <topology evidence="1 7">Multi-pass membrane protein</topology>
    </subcellularLocation>
</comment>
<evidence type="ECO:0000256" key="7">
    <source>
        <dbReference type="RuleBase" id="RU363032"/>
    </source>
</evidence>
<comment type="similarity">
    <text evidence="7">Belongs to the binding-protein-dependent transport system permease family.</text>
</comment>
<proteinExistence type="inferred from homology"/>
<feature type="domain" description="ABC transmembrane type-1" evidence="8">
    <location>
        <begin position="69"/>
        <end position="260"/>
    </location>
</feature>
<evidence type="ECO:0000256" key="3">
    <source>
        <dbReference type="ARBA" id="ARBA00022475"/>
    </source>
</evidence>
<keyword evidence="3" id="KW-1003">Cell membrane</keyword>
<feature type="transmembrane region" description="Helical" evidence="7">
    <location>
        <begin position="7"/>
        <end position="32"/>
    </location>
</feature>
<dbReference type="CDD" id="cd06261">
    <property type="entry name" value="TM_PBP2"/>
    <property type="match status" value="1"/>
</dbReference>
<name>A0A0D5NLQ5_9BACL</name>
<evidence type="ECO:0000256" key="6">
    <source>
        <dbReference type="ARBA" id="ARBA00023136"/>
    </source>
</evidence>
<dbReference type="AlphaFoldDB" id="A0A0D5NLQ5"/>
<keyword evidence="10" id="KW-1185">Reference proteome</keyword>
<dbReference type="STRING" id="1126833.VN24_16495"/>
<evidence type="ECO:0000256" key="5">
    <source>
        <dbReference type="ARBA" id="ARBA00022989"/>
    </source>
</evidence>
<dbReference type="OrthoDB" id="9794684at2"/>
<evidence type="ECO:0000256" key="4">
    <source>
        <dbReference type="ARBA" id="ARBA00022692"/>
    </source>
</evidence>
<dbReference type="HOGENOM" id="CLU_016047_1_2_9"/>
<dbReference type="Pfam" id="PF00528">
    <property type="entry name" value="BPD_transp_1"/>
    <property type="match status" value="1"/>
</dbReference>
<dbReference type="GO" id="GO:0005886">
    <property type="term" value="C:plasma membrane"/>
    <property type="evidence" value="ECO:0007669"/>
    <property type="project" value="UniProtKB-SubCell"/>
</dbReference>
<protein>
    <submittedName>
        <fullName evidence="9">Arabinogalactan ABC transporter permease</fullName>
    </submittedName>
</protein>
<evidence type="ECO:0000313" key="9">
    <source>
        <dbReference type="EMBL" id="AJY75863.1"/>
    </source>
</evidence>
<evidence type="ECO:0000256" key="2">
    <source>
        <dbReference type="ARBA" id="ARBA00022448"/>
    </source>
</evidence>
<organism evidence="9 10">
    <name type="scientific">Paenibacillus beijingensis</name>
    <dbReference type="NCBI Taxonomy" id="1126833"/>
    <lineage>
        <taxon>Bacteria</taxon>
        <taxon>Bacillati</taxon>
        <taxon>Bacillota</taxon>
        <taxon>Bacilli</taxon>
        <taxon>Bacillales</taxon>
        <taxon>Paenibacillaceae</taxon>
        <taxon>Paenibacillus</taxon>
    </lineage>
</organism>
<accession>A0A0D5NLQ5</accession>